<comment type="caution">
    <text evidence="3">The sequence shown here is derived from an EMBL/GenBank/DDBJ whole genome shotgun (WGS) entry which is preliminary data.</text>
</comment>
<gene>
    <name evidence="3" type="ORF">TL16_g01871</name>
</gene>
<dbReference type="AlphaFoldDB" id="A0A9W6ZN51"/>
<name>A0A9W6ZN51_9STRA</name>
<sequence length="317" mass="34939">MSSTPYNVLEEGEQTPAMSYLISPNESLSDAMKRDNQQRSKGQGRQVMGEQKQRQTLNDPFLKEVLLPTPPPSSNSNANSPPSTTQNTTHPSPPLSQRSRSTSPQRPLPPSTVPFFYTDTYSTSKNLSYIYPSSYTFLQPSTFLLRLSLALFLLSTYVCVHIVCKCAYEFEQTFGQRMMEDNGSGDNGDGSGDNGSNGSGSSGSGDTTSSNTINYDNYTALELGFCSSHKIYAGYITSSIFVLLSLSYLSLAGYVKLRDYVVANARSQLGGGWERSDYYSKRNEGEGGKMWQSDGEPRWEGRRVMEPSEAAIGVNHR</sequence>
<reference evidence="4" key="1">
    <citation type="journal article" date="2023" name="Commun. Biol.">
        <title>Genome analysis of Parmales, the sister group of diatoms, reveals the evolutionary specialization of diatoms from phago-mixotrophs to photoautotrophs.</title>
        <authorList>
            <person name="Ban H."/>
            <person name="Sato S."/>
            <person name="Yoshikawa S."/>
            <person name="Yamada K."/>
            <person name="Nakamura Y."/>
            <person name="Ichinomiya M."/>
            <person name="Sato N."/>
            <person name="Blanc-Mathieu R."/>
            <person name="Endo H."/>
            <person name="Kuwata A."/>
            <person name="Ogata H."/>
        </authorList>
    </citation>
    <scope>NUCLEOTIDE SEQUENCE [LARGE SCALE GENOMIC DNA]</scope>
</reference>
<proteinExistence type="predicted"/>
<evidence type="ECO:0000256" key="2">
    <source>
        <dbReference type="SAM" id="Phobius"/>
    </source>
</evidence>
<evidence type="ECO:0000256" key="1">
    <source>
        <dbReference type="SAM" id="MobiDB-lite"/>
    </source>
</evidence>
<keyword evidence="2" id="KW-0472">Membrane</keyword>
<evidence type="ECO:0000313" key="4">
    <source>
        <dbReference type="Proteomes" id="UP001162640"/>
    </source>
</evidence>
<feature type="compositionally biased region" description="Gly residues" evidence="1">
    <location>
        <begin position="185"/>
        <end position="203"/>
    </location>
</feature>
<dbReference type="Proteomes" id="UP001162640">
    <property type="component" value="Unassembled WGS sequence"/>
</dbReference>
<dbReference type="EMBL" id="BLQM01000044">
    <property type="protein sequence ID" value="GMH55291.1"/>
    <property type="molecule type" value="Genomic_DNA"/>
</dbReference>
<keyword evidence="2" id="KW-0812">Transmembrane</keyword>
<feature type="region of interest" description="Disordered" evidence="1">
    <location>
        <begin position="179"/>
        <end position="208"/>
    </location>
</feature>
<organism evidence="3 4">
    <name type="scientific">Triparma laevis f. inornata</name>
    <dbReference type="NCBI Taxonomy" id="1714386"/>
    <lineage>
        <taxon>Eukaryota</taxon>
        <taxon>Sar</taxon>
        <taxon>Stramenopiles</taxon>
        <taxon>Ochrophyta</taxon>
        <taxon>Bolidophyceae</taxon>
        <taxon>Parmales</taxon>
        <taxon>Triparmaceae</taxon>
        <taxon>Triparma</taxon>
    </lineage>
</organism>
<protein>
    <submittedName>
        <fullName evidence="3">Uncharacterized protein</fullName>
    </submittedName>
</protein>
<feature type="transmembrane region" description="Helical" evidence="2">
    <location>
        <begin position="231"/>
        <end position="251"/>
    </location>
</feature>
<feature type="region of interest" description="Disordered" evidence="1">
    <location>
        <begin position="1"/>
        <end position="111"/>
    </location>
</feature>
<keyword evidence="2" id="KW-1133">Transmembrane helix</keyword>
<evidence type="ECO:0000313" key="3">
    <source>
        <dbReference type="EMBL" id="GMH55291.1"/>
    </source>
</evidence>
<accession>A0A9W6ZN51</accession>
<feature type="compositionally biased region" description="Low complexity" evidence="1">
    <location>
        <begin position="74"/>
        <end position="105"/>
    </location>
</feature>